<dbReference type="InterPro" id="IPR004556">
    <property type="entry name" value="HemK-like"/>
</dbReference>
<dbReference type="GO" id="GO:0102559">
    <property type="term" value="F:peptide chain release factor N(5)-glutamine methyltransferase activity"/>
    <property type="evidence" value="ECO:0007669"/>
    <property type="project" value="UniProtKB-EC"/>
</dbReference>
<proteinExistence type="inferred from homology"/>
<sequence>MTVKRYEALNWASSFLREHSRDENAGELLLMSRLGLSRTALLTGIRDSLNEADWAWLQDKVKEHGESGTPIQHMIGSEWFYGRQFKVTGDVLIPRPETEELIQGVLKWGNDYFLEKGELSICDIGTGSGAIAVTLALEKPDAKVTAVDLSGAALNIAKNNADALGASVRFVQGSFLEPFCGKETFDIVVSNPPYISYAEMDELGDVVKNHEPHLALAGGEDGLDCYRDIVRQLPGIMAGRLLLAFEIGPRQGDAVSSLIQKTFAGSIKALDIKKDINGKDRMVFALMQKGV</sequence>
<dbReference type="PANTHER" id="PTHR18895:SF74">
    <property type="entry name" value="MTRF1L RELEASE FACTOR GLUTAMINE METHYLTRANSFERASE"/>
    <property type="match status" value="1"/>
</dbReference>
<dbReference type="InterPro" id="IPR050320">
    <property type="entry name" value="N5-glutamine_MTase"/>
</dbReference>
<dbReference type="SUPFAM" id="SSF53335">
    <property type="entry name" value="S-adenosyl-L-methionine-dependent methyltransferases"/>
    <property type="match status" value="1"/>
</dbReference>
<comment type="caution">
    <text evidence="8">The sequence shown here is derived from an EMBL/GenBank/DDBJ whole genome shotgun (WGS) entry which is preliminary data.</text>
</comment>
<dbReference type="EMBL" id="SLXK01000054">
    <property type="protein sequence ID" value="TCP20243.1"/>
    <property type="molecule type" value="Genomic_DNA"/>
</dbReference>
<evidence type="ECO:0000313" key="8">
    <source>
        <dbReference type="EMBL" id="TCP20243.1"/>
    </source>
</evidence>
<evidence type="ECO:0000256" key="4">
    <source>
        <dbReference type="ARBA" id="ARBA00048391"/>
    </source>
</evidence>
<dbReference type="InterPro" id="IPR019874">
    <property type="entry name" value="RF_methyltr_PrmC"/>
</dbReference>
<dbReference type="InterPro" id="IPR007848">
    <property type="entry name" value="Small_mtfrase_dom"/>
</dbReference>
<accession>A0A4R2NFX3</accession>
<feature type="binding site" evidence="5">
    <location>
        <position position="148"/>
    </location>
    <ligand>
        <name>S-adenosyl-L-methionine</name>
        <dbReference type="ChEBI" id="CHEBI:59789"/>
    </ligand>
</feature>
<evidence type="ECO:0000256" key="5">
    <source>
        <dbReference type="HAMAP-Rule" id="MF_02126"/>
    </source>
</evidence>
<feature type="binding site" evidence="5">
    <location>
        <begin position="125"/>
        <end position="129"/>
    </location>
    <ligand>
        <name>S-adenosyl-L-methionine</name>
        <dbReference type="ChEBI" id="CHEBI:59789"/>
    </ligand>
</feature>
<dbReference type="Gene3D" id="3.40.50.150">
    <property type="entry name" value="Vaccinia Virus protein VP39"/>
    <property type="match status" value="1"/>
</dbReference>
<dbReference type="HAMAP" id="MF_02126">
    <property type="entry name" value="RF_methyltr_PrmC"/>
    <property type="match status" value="1"/>
</dbReference>
<dbReference type="RefSeq" id="WP_132748067.1">
    <property type="nucleotide sequence ID" value="NZ_SLXK01000054.1"/>
</dbReference>
<dbReference type="InterPro" id="IPR002052">
    <property type="entry name" value="DNA_methylase_N6_adenine_CS"/>
</dbReference>
<organism evidence="8 9">
    <name type="scientific">Scopulibacillus darangshiensis</name>
    <dbReference type="NCBI Taxonomy" id="442528"/>
    <lineage>
        <taxon>Bacteria</taxon>
        <taxon>Bacillati</taxon>
        <taxon>Bacillota</taxon>
        <taxon>Bacilli</taxon>
        <taxon>Bacillales</taxon>
        <taxon>Sporolactobacillaceae</taxon>
        <taxon>Scopulibacillus</taxon>
    </lineage>
</organism>
<evidence type="ECO:0000313" key="9">
    <source>
        <dbReference type="Proteomes" id="UP000295416"/>
    </source>
</evidence>
<keyword evidence="9" id="KW-1185">Reference proteome</keyword>
<reference evidence="8 9" key="1">
    <citation type="submission" date="2019-03" db="EMBL/GenBank/DDBJ databases">
        <title>Genomic Encyclopedia of Type Strains, Phase IV (KMG-IV): sequencing the most valuable type-strain genomes for metagenomic binning, comparative biology and taxonomic classification.</title>
        <authorList>
            <person name="Goeker M."/>
        </authorList>
    </citation>
    <scope>NUCLEOTIDE SEQUENCE [LARGE SCALE GENOMIC DNA]</scope>
    <source>
        <strain evidence="8 9">DSM 19377</strain>
    </source>
</reference>
<dbReference type="EC" id="2.1.1.297" evidence="5"/>
<keyword evidence="2 5" id="KW-0808">Transferase</keyword>
<evidence type="ECO:0000259" key="6">
    <source>
        <dbReference type="Pfam" id="PF05175"/>
    </source>
</evidence>
<dbReference type="PANTHER" id="PTHR18895">
    <property type="entry name" value="HEMK METHYLTRANSFERASE"/>
    <property type="match status" value="1"/>
</dbReference>
<dbReference type="NCBIfam" id="TIGR03534">
    <property type="entry name" value="RF_mod_PrmC"/>
    <property type="match status" value="1"/>
</dbReference>
<comment type="function">
    <text evidence="5">Methylates the class 1 translation termination release factors RF1/PrfA and RF2/PrfB on the glutamine residue of the universally conserved GGQ motif.</text>
</comment>
<dbReference type="InterPro" id="IPR029063">
    <property type="entry name" value="SAM-dependent_MTases_sf"/>
</dbReference>
<dbReference type="GO" id="GO:0003676">
    <property type="term" value="F:nucleic acid binding"/>
    <property type="evidence" value="ECO:0007669"/>
    <property type="project" value="InterPro"/>
</dbReference>
<comment type="similarity">
    <text evidence="5">Belongs to the protein N5-glutamine methyltransferase family. PrmC subfamily.</text>
</comment>
<dbReference type="Proteomes" id="UP000295416">
    <property type="component" value="Unassembled WGS sequence"/>
</dbReference>
<dbReference type="CDD" id="cd02440">
    <property type="entry name" value="AdoMet_MTases"/>
    <property type="match status" value="1"/>
</dbReference>
<evidence type="ECO:0000259" key="7">
    <source>
        <dbReference type="Pfam" id="PF17827"/>
    </source>
</evidence>
<dbReference type="PROSITE" id="PS00092">
    <property type="entry name" value="N6_MTASE"/>
    <property type="match status" value="1"/>
</dbReference>
<dbReference type="OrthoDB" id="9800643at2"/>
<feature type="binding site" evidence="5">
    <location>
        <begin position="191"/>
        <end position="194"/>
    </location>
    <ligand>
        <name>substrate</name>
    </ligand>
</feature>
<name>A0A4R2NFX3_9BACL</name>
<comment type="catalytic activity">
    <reaction evidence="4 5">
        <text>L-glutaminyl-[peptide chain release factor] + S-adenosyl-L-methionine = N(5)-methyl-L-glutaminyl-[peptide chain release factor] + S-adenosyl-L-homocysteine + H(+)</text>
        <dbReference type="Rhea" id="RHEA:42896"/>
        <dbReference type="Rhea" id="RHEA-COMP:10271"/>
        <dbReference type="Rhea" id="RHEA-COMP:10272"/>
        <dbReference type="ChEBI" id="CHEBI:15378"/>
        <dbReference type="ChEBI" id="CHEBI:30011"/>
        <dbReference type="ChEBI" id="CHEBI:57856"/>
        <dbReference type="ChEBI" id="CHEBI:59789"/>
        <dbReference type="ChEBI" id="CHEBI:61891"/>
        <dbReference type="EC" id="2.1.1.297"/>
    </reaction>
</comment>
<feature type="domain" description="Methyltransferase small" evidence="6">
    <location>
        <begin position="120"/>
        <end position="199"/>
    </location>
</feature>
<feature type="domain" description="Release factor glutamine methyltransferase N-terminal" evidence="7">
    <location>
        <begin position="7"/>
        <end position="76"/>
    </location>
</feature>
<gene>
    <name evidence="5" type="primary">prmC</name>
    <name evidence="8" type="ORF">EV207_1545</name>
</gene>
<feature type="binding site" evidence="5">
    <location>
        <position position="191"/>
    </location>
    <ligand>
        <name>S-adenosyl-L-methionine</name>
        <dbReference type="ChEBI" id="CHEBI:59789"/>
    </ligand>
</feature>
<dbReference type="NCBIfam" id="TIGR00536">
    <property type="entry name" value="hemK_fam"/>
    <property type="match status" value="1"/>
</dbReference>
<evidence type="ECO:0000256" key="1">
    <source>
        <dbReference type="ARBA" id="ARBA00022603"/>
    </source>
</evidence>
<dbReference type="Pfam" id="PF05175">
    <property type="entry name" value="MTS"/>
    <property type="match status" value="1"/>
</dbReference>
<dbReference type="Gene3D" id="1.10.8.10">
    <property type="entry name" value="DNA helicase RuvA subunit, C-terminal domain"/>
    <property type="match status" value="1"/>
</dbReference>
<dbReference type="Pfam" id="PF17827">
    <property type="entry name" value="PrmC_N"/>
    <property type="match status" value="1"/>
</dbReference>
<feature type="binding site" evidence="5">
    <location>
        <position position="175"/>
    </location>
    <ligand>
        <name>S-adenosyl-L-methionine</name>
        <dbReference type="ChEBI" id="CHEBI:59789"/>
    </ligand>
</feature>
<dbReference type="GO" id="GO:0032259">
    <property type="term" value="P:methylation"/>
    <property type="evidence" value="ECO:0007669"/>
    <property type="project" value="UniProtKB-KW"/>
</dbReference>
<evidence type="ECO:0000256" key="3">
    <source>
        <dbReference type="ARBA" id="ARBA00022691"/>
    </source>
</evidence>
<keyword evidence="3 5" id="KW-0949">S-adenosyl-L-methionine</keyword>
<keyword evidence="1 5" id="KW-0489">Methyltransferase</keyword>
<dbReference type="AlphaFoldDB" id="A0A4R2NFX3"/>
<protein>
    <recommendedName>
        <fullName evidence="5">Release factor glutamine methyltransferase</fullName>
        <shortName evidence="5">RF MTase</shortName>
        <ecNumber evidence="5">2.1.1.297</ecNumber>
    </recommendedName>
    <alternativeName>
        <fullName evidence="5">N5-glutamine methyltransferase PrmC</fullName>
    </alternativeName>
    <alternativeName>
        <fullName evidence="5">Protein-(glutamine-N5) MTase PrmC</fullName>
    </alternativeName>
    <alternativeName>
        <fullName evidence="5">Protein-glutamine N-methyltransferase PrmC</fullName>
    </alternativeName>
</protein>
<dbReference type="InterPro" id="IPR040758">
    <property type="entry name" value="PrmC_N"/>
</dbReference>
<evidence type="ECO:0000256" key="2">
    <source>
        <dbReference type="ARBA" id="ARBA00022679"/>
    </source>
</evidence>